<keyword evidence="3" id="KW-1185">Reference proteome</keyword>
<evidence type="ECO:0000313" key="2">
    <source>
        <dbReference type="EMBL" id="OMJ87626.1"/>
    </source>
</evidence>
<reference evidence="2 3" key="1">
    <citation type="submission" date="2016-11" db="EMBL/GenBank/DDBJ databases">
        <title>The macronuclear genome of Stentor coeruleus: a giant cell with tiny introns.</title>
        <authorList>
            <person name="Slabodnick M."/>
            <person name="Ruby J.G."/>
            <person name="Reiff S.B."/>
            <person name="Swart E.C."/>
            <person name="Gosai S."/>
            <person name="Prabakaran S."/>
            <person name="Witkowska E."/>
            <person name="Larue G.E."/>
            <person name="Fisher S."/>
            <person name="Freeman R.M."/>
            <person name="Gunawardena J."/>
            <person name="Chu W."/>
            <person name="Stover N.A."/>
            <person name="Gregory B.D."/>
            <person name="Nowacki M."/>
            <person name="Derisi J."/>
            <person name="Roy S.W."/>
            <person name="Marshall W.F."/>
            <person name="Sood P."/>
        </authorList>
    </citation>
    <scope>NUCLEOTIDE SEQUENCE [LARGE SCALE GENOMIC DNA]</scope>
    <source>
        <strain evidence="2">WM001</strain>
    </source>
</reference>
<dbReference type="AlphaFoldDB" id="A0A1R2CFA8"/>
<keyword evidence="1" id="KW-1133">Transmembrane helix</keyword>
<keyword evidence="1" id="KW-0812">Transmembrane</keyword>
<accession>A0A1R2CFA8</accession>
<name>A0A1R2CFA8_9CILI</name>
<dbReference type="Proteomes" id="UP000187209">
    <property type="component" value="Unassembled WGS sequence"/>
</dbReference>
<feature type="transmembrane region" description="Helical" evidence="1">
    <location>
        <begin position="7"/>
        <end position="29"/>
    </location>
</feature>
<proteinExistence type="predicted"/>
<evidence type="ECO:0000313" key="3">
    <source>
        <dbReference type="Proteomes" id="UP000187209"/>
    </source>
</evidence>
<organism evidence="2 3">
    <name type="scientific">Stentor coeruleus</name>
    <dbReference type="NCBI Taxonomy" id="5963"/>
    <lineage>
        <taxon>Eukaryota</taxon>
        <taxon>Sar</taxon>
        <taxon>Alveolata</taxon>
        <taxon>Ciliophora</taxon>
        <taxon>Postciliodesmatophora</taxon>
        <taxon>Heterotrichea</taxon>
        <taxon>Heterotrichida</taxon>
        <taxon>Stentoridae</taxon>
        <taxon>Stentor</taxon>
    </lineage>
</organism>
<protein>
    <submittedName>
        <fullName evidence="2">Uncharacterized protein</fullName>
    </submittedName>
</protein>
<sequence length="113" mass="13028">MLIEFSLFLLELFGGIAYPLLMTIKSTVVTSEDYHNKFKSWIFYWIAFIVIQEISSCLDFFLWSLLRTVLLIALALPQLGLSLKASNYILGPFQSLVLEQYTKVKEQVKEKLG</sequence>
<comment type="caution">
    <text evidence="2">The sequence shown here is derived from an EMBL/GenBank/DDBJ whole genome shotgun (WGS) entry which is preliminary data.</text>
</comment>
<keyword evidence="1" id="KW-0472">Membrane</keyword>
<feature type="transmembrane region" description="Helical" evidence="1">
    <location>
        <begin position="41"/>
        <end position="62"/>
    </location>
</feature>
<evidence type="ECO:0000256" key="1">
    <source>
        <dbReference type="SAM" id="Phobius"/>
    </source>
</evidence>
<dbReference type="EMBL" id="MPUH01000172">
    <property type="protein sequence ID" value="OMJ87626.1"/>
    <property type="molecule type" value="Genomic_DNA"/>
</dbReference>
<gene>
    <name evidence="2" type="ORF">SteCoe_10632</name>
</gene>